<dbReference type="PROSITE" id="PS51011">
    <property type="entry name" value="ARID"/>
    <property type="match status" value="1"/>
</dbReference>
<dbReference type="InterPro" id="IPR052406">
    <property type="entry name" value="Chromatin_Remodeling_Comp"/>
</dbReference>
<dbReference type="InterPro" id="IPR036431">
    <property type="entry name" value="ARID_dom_sf"/>
</dbReference>
<dbReference type="CDD" id="cd16100">
    <property type="entry name" value="ARID"/>
    <property type="match status" value="1"/>
</dbReference>
<dbReference type="GO" id="GO:0003677">
    <property type="term" value="F:DNA binding"/>
    <property type="evidence" value="ECO:0007669"/>
    <property type="project" value="InterPro"/>
</dbReference>
<dbReference type="EMBL" id="UZAM01011076">
    <property type="protein sequence ID" value="VDP14719.1"/>
    <property type="molecule type" value="Genomic_DNA"/>
</dbReference>
<reference evidence="5 6" key="2">
    <citation type="submission" date="2018-11" db="EMBL/GenBank/DDBJ databases">
        <authorList>
            <consortium name="Pathogen Informatics"/>
        </authorList>
    </citation>
    <scope>NUCLEOTIDE SEQUENCE [LARGE SCALE GENOMIC DNA]</scope>
</reference>
<dbReference type="SMART" id="SM00501">
    <property type="entry name" value="BRIGHT"/>
    <property type="match status" value="1"/>
</dbReference>
<evidence type="ECO:0000313" key="6">
    <source>
        <dbReference type="Proteomes" id="UP000270296"/>
    </source>
</evidence>
<accession>A0A183IWC4</accession>
<sequence>MMTTAAEKHEEHQFLIELTNYFRRRNVMVSPPTISGRRIDLFRLYKKVTSLGGSAKVSNKNQWKEVLSTLNIPRDCLGADHAVRMIYMRYLSRFEQKRLFGTDSDDEDAGGMIDGNSRSSRGRHHINSLHAAAMRSHHHFLPPATGTGPLHTARDAAIRLRQSFVSGLPNEVDFAVNICTLLSNSSSSISKSFVAPSLFEVMLAHIGLFEEDSSYRTLYTDCWSKYVDRRFMKYWFCSIDDPEIRDLIGPSELPVSCVDSSISTEEKRMFNVMPNPTYDRVVHERIVQVSFRWELFMNSD</sequence>
<keyword evidence="6" id="KW-1185">Reference proteome</keyword>
<evidence type="ECO:0000256" key="1">
    <source>
        <dbReference type="ARBA" id="ARBA00023015"/>
    </source>
</evidence>
<keyword evidence="3" id="KW-0539">Nucleus</keyword>
<dbReference type="OrthoDB" id="338531at2759"/>
<reference evidence="7" key="1">
    <citation type="submission" date="2016-06" db="UniProtKB">
        <authorList>
            <consortium name="WormBaseParasite"/>
        </authorList>
    </citation>
    <scope>IDENTIFICATION</scope>
</reference>
<dbReference type="AlphaFoldDB" id="A0A183IWC4"/>
<keyword evidence="1" id="KW-0805">Transcription regulation</keyword>
<evidence type="ECO:0000259" key="4">
    <source>
        <dbReference type="PROSITE" id="PS51011"/>
    </source>
</evidence>
<proteinExistence type="predicted"/>
<evidence type="ECO:0000313" key="5">
    <source>
        <dbReference type="EMBL" id="VDP14719.1"/>
    </source>
</evidence>
<dbReference type="WBParaSite" id="SBAD_0000821501-mRNA-1">
    <property type="protein sequence ID" value="SBAD_0000821501-mRNA-1"/>
    <property type="gene ID" value="SBAD_0000821501"/>
</dbReference>
<organism evidence="7">
    <name type="scientific">Soboliphyme baturini</name>
    <dbReference type="NCBI Taxonomy" id="241478"/>
    <lineage>
        <taxon>Eukaryota</taxon>
        <taxon>Metazoa</taxon>
        <taxon>Ecdysozoa</taxon>
        <taxon>Nematoda</taxon>
        <taxon>Enoplea</taxon>
        <taxon>Dorylaimia</taxon>
        <taxon>Dioctophymatida</taxon>
        <taxon>Dioctophymatoidea</taxon>
        <taxon>Soboliphymatidae</taxon>
        <taxon>Soboliphyme</taxon>
    </lineage>
</organism>
<evidence type="ECO:0000256" key="3">
    <source>
        <dbReference type="ARBA" id="ARBA00023242"/>
    </source>
</evidence>
<keyword evidence="2" id="KW-0804">Transcription</keyword>
<gene>
    <name evidence="5" type="ORF">SBAD_LOCUS7921</name>
</gene>
<evidence type="ECO:0000313" key="7">
    <source>
        <dbReference type="WBParaSite" id="SBAD_0000821501-mRNA-1"/>
    </source>
</evidence>
<dbReference type="Gene3D" id="1.10.150.60">
    <property type="entry name" value="ARID DNA-binding domain"/>
    <property type="match status" value="1"/>
</dbReference>
<dbReference type="Proteomes" id="UP000270296">
    <property type="component" value="Unassembled WGS sequence"/>
</dbReference>
<dbReference type="InterPro" id="IPR001606">
    <property type="entry name" value="ARID_dom"/>
</dbReference>
<protein>
    <submittedName>
        <fullName evidence="7">ARID domain-containing protein</fullName>
    </submittedName>
</protein>
<dbReference type="SUPFAM" id="SSF46774">
    <property type="entry name" value="ARID-like"/>
    <property type="match status" value="1"/>
</dbReference>
<dbReference type="Pfam" id="PF01388">
    <property type="entry name" value="ARID"/>
    <property type="match status" value="1"/>
</dbReference>
<dbReference type="PANTHER" id="PTHR22970">
    <property type="entry name" value="AT-RICH INTERACTIVE DOMAIN-CONTAINING PROTEIN 2"/>
    <property type="match status" value="1"/>
</dbReference>
<feature type="domain" description="ARID" evidence="4">
    <location>
        <begin position="8"/>
        <end position="99"/>
    </location>
</feature>
<evidence type="ECO:0000256" key="2">
    <source>
        <dbReference type="ARBA" id="ARBA00023163"/>
    </source>
</evidence>
<dbReference type="PANTHER" id="PTHR22970:SF14">
    <property type="entry name" value="AT-RICH INTERACTIVE DOMAIN-CONTAINING PROTEIN 2"/>
    <property type="match status" value="1"/>
</dbReference>
<dbReference type="SMART" id="SM01014">
    <property type="entry name" value="ARID"/>
    <property type="match status" value="1"/>
</dbReference>
<name>A0A183IWC4_9BILA</name>